<dbReference type="Gene3D" id="3.30.70.1560">
    <property type="entry name" value="Alpha-L RNA-binding motif"/>
    <property type="match status" value="1"/>
</dbReference>
<evidence type="ECO:0000259" key="5">
    <source>
        <dbReference type="Pfam" id="PF00849"/>
    </source>
</evidence>
<dbReference type="PANTHER" id="PTHR47683:SF2">
    <property type="entry name" value="RNA-BINDING S4 DOMAIN-CONTAINING PROTEIN"/>
    <property type="match status" value="1"/>
</dbReference>
<dbReference type="GO" id="GO:0001522">
    <property type="term" value="P:pseudouridine synthesis"/>
    <property type="evidence" value="ECO:0007669"/>
    <property type="project" value="InterPro"/>
</dbReference>
<dbReference type="GO" id="GO:0140098">
    <property type="term" value="F:catalytic activity, acting on RNA"/>
    <property type="evidence" value="ECO:0007669"/>
    <property type="project" value="UniProtKB-ARBA"/>
</dbReference>
<dbReference type="CDD" id="cd00165">
    <property type="entry name" value="S4"/>
    <property type="match status" value="1"/>
</dbReference>
<evidence type="ECO:0000256" key="2">
    <source>
        <dbReference type="ARBA" id="ARBA00023235"/>
    </source>
</evidence>
<reference evidence="6 7" key="1">
    <citation type="journal article" date="2018" name="Int. J. Syst. Evol. Microbiol.">
        <title>Adhaeribacter swui sp. nov., isolated from wet mud.</title>
        <authorList>
            <person name="Kim D.U."/>
            <person name="Kim K.W."/>
            <person name="Kang M.S."/>
            <person name="Kim J.Y."/>
            <person name="Jang J.H."/>
            <person name="Kim M.K."/>
        </authorList>
    </citation>
    <scope>NUCLEOTIDE SEQUENCE [LARGE SCALE GENOMIC DNA]</scope>
    <source>
        <strain evidence="6 7">KCTC 52873</strain>
    </source>
</reference>
<name>A0A7G7G9X4_9BACT</name>
<accession>A0A7G7G9X4</accession>
<dbReference type="Gene3D" id="3.10.290.10">
    <property type="entry name" value="RNA-binding S4 domain"/>
    <property type="match status" value="1"/>
</dbReference>
<evidence type="ECO:0000256" key="3">
    <source>
        <dbReference type="PROSITE-ProRule" id="PRU00182"/>
    </source>
</evidence>
<dbReference type="PROSITE" id="PS50889">
    <property type="entry name" value="S4"/>
    <property type="match status" value="1"/>
</dbReference>
<dbReference type="FunFam" id="3.30.70.1560:FF:000002">
    <property type="entry name" value="Pseudouridine synthase"/>
    <property type="match status" value="1"/>
</dbReference>
<dbReference type="InterPro" id="IPR036986">
    <property type="entry name" value="S4_RNA-bd_sf"/>
</dbReference>
<dbReference type="KEGG" id="aswu:HUW51_14960"/>
<dbReference type="InterPro" id="IPR018496">
    <property type="entry name" value="PsdUridine_synth_RsuA/RluB_CS"/>
</dbReference>
<organism evidence="6 7">
    <name type="scientific">Adhaeribacter swui</name>
    <dbReference type="NCBI Taxonomy" id="2086471"/>
    <lineage>
        <taxon>Bacteria</taxon>
        <taxon>Pseudomonadati</taxon>
        <taxon>Bacteroidota</taxon>
        <taxon>Cytophagia</taxon>
        <taxon>Cytophagales</taxon>
        <taxon>Hymenobacteraceae</taxon>
        <taxon>Adhaeribacter</taxon>
    </lineage>
</organism>
<dbReference type="InterPro" id="IPR000748">
    <property type="entry name" value="PsdUridine_synth_RsuA/RluB/E/F"/>
</dbReference>
<dbReference type="EC" id="5.4.99.-" evidence="4"/>
<keyword evidence="7" id="KW-1185">Reference proteome</keyword>
<dbReference type="PANTHER" id="PTHR47683">
    <property type="entry name" value="PSEUDOURIDINE SYNTHASE FAMILY PROTEIN-RELATED"/>
    <property type="match status" value="1"/>
</dbReference>
<dbReference type="SUPFAM" id="SSF55174">
    <property type="entry name" value="Alpha-L RNA-binding motif"/>
    <property type="match status" value="1"/>
</dbReference>
<proteinExistence type="inferred from homology"/>
<keyword evidence="2 4" id="KW-0413">Isomerase</keyword>
<comment type="similarity">
    <text evidence="1 4">Belongs to the pseudouridine synthase RsuA family.</text>
</comment>
<dbReference type="GO" id="GO:0009982">
    <property type="term" value="F:pseudouridine synthase activity"/>
    <property type="evidence" value="ECO:0007669"/>
    <property type="project" value="InterPro"/>
</dbReference>
<dbReference type="InterPro" id="IPR020103">
    <property type="entry name" value="PsdUridine_synth_cat_dom_sf"/>
</dbReference>
<gene>
    <name evidence="6" type="ORF">HUW51_14960</name>
</gene>
<evidence type="ECO:0000256" key="1">
    <source>
        <dbReference type="ARBA" id="ARBA00008348"/>
    </source>
</evidence>
<dbReference type="RefSeq" id="WP_185270440.1">
    <property type="nucleotide sequence ID" value="NZ_CP055156.1"/>
</dbReference>
<sequence>MKVLTASLQHFIVQKLQISNQQAVAFILDGQVRVNGQKGQLRQAIQPEDEVSFKAQILQTPKIWTYLAYYKPRGIETTLNQNITDNLAAILTVDQKVFPVGRLDKDSEGLLLLTDHGTVYDKIIHADSHQEKEYQVTVDKPLTPEALQQLASGITIMGKKTRPARVQPINLHTFSITLTQGLNRQIRRMCYKLGYQVQQLIRTRIINIQLGRLQPGEWRPLTHPEIQELLQTVAPLERKKHLSATNPKSPE</sequence>
<evidence type="ECO:0000313" key="6">
    <source>
        <dbReference type="EMBL" id="QNF33958.1"/>
    </source>
</evidence>
<dbReference type="InterPro" id="IPR050343">
    <property type="entry name" value="RsuA_PseudoU_synthase"/>
</dbReference>
<keyword evidence="3" id="KW-0694">RNA-binding</keyword>
<dbReference type="SUPFAM" id="SSF55120">
    <property type="entry name" value="Pseudouridine synthase"/>
    <property type="match status" value="1"/>
</dbReference>
<evidence type="ECO:0000256" key="4">
    <source>
        <dbReference type="RuleBase" id="RU003887"/>
    </source>
</evidence>
<feature type="domain" description="Pseudouridine synthase RsuA/RluA-like" evidence="5">
    <location>
        <begin position="66"/>
        <end position="190"/>
    </location>
</feature>
<dbReference type="InterPro" id="IPR020094">
    <property type="entry name" value="TruA/RsuA/RluB/E/F_N"/>
</dbReference>
<dbReference type="GO" id="GO:0006364">
    <property type="term" value="P:rRNA processing"/>
    <property type="evidence" value="ECO:0007669"/>
    <property type="project" value="UniProtKB-ARBA"/>
</dbReference>
<evidence type="ECO:0000313" key="7">
    <source>
        <dbReference type="Proteomes" id="UP000515237"/>
    </source>
</evidence>
<protein>
    <recommendedName>
        <fullName evidence="4">Pseudouridine synthase</fullName>
        <ecNumber evidence="4">5.4.99.-</ecNumber>
    </recommendedName>
</protein>
<dbReference type="InterPro" id="IPR042092">
    <property type="entry name" value="PsdUridine_s_RsuA/RluB/E/F_cat"/>
</dbReference>
<dbReference type="InterPro" id="IPR006145">
    <property type="entry name" value="PsdUridine_synth_RsuA/RluA"/>
</dbReference>
<dbReference type="Proteomes" id="UP000515237">
    <property type="component" value="Chromosome"/>
</dbReference>
<dbReference type="NCBIfam" id="TIGR00093">
    <property type="entry name" value="pseudouridine synthase"/>
    <property type="match status" value="1"/>
</dbReference>
<dbReference type="AlphaFoldDB" id="A0A7G7G9X4"/>
<dbReference type="EMBL" id="CP055156">
    <property type="protein sequence ID" value="QNF33958.1"/>
    <property type="molecule type" value="Genomic_DNA"/>
</dbReference>
<dbReference type="Gene3D" id="3.30.70.580">
    <property type="entry name" value="Pseudouridine synthase I, catalytic domain, N-terminal subdomain"/>
    <property type="match status" value="1"/>
</dbReference>
<dbReference type="Pfam" id="PF00849">
    <property type="entry name" value="PseudoU_synth_2"/>
    <property type="match status" value="1"/>
</dbReference>
<dbReference type="GO" id="GO:0003723">
    <property type="term" value="F:RNA binding"/>
    <property type="evidence" value="ECO:0007669"/>
    <property type="project" value="UniProtKB-KW"/>
</dbReference>
<dbReference type="PROSITE" id="PS01149">
    <property type="entry name" value="PSI_RSU"/>
    <property type="match status" value="1"/>
</dbReference>